<gene>
    <name evidence="1" type="ORF">L21SP3_01713</name>
</gene>
<dbReference type="Gene3D" id="1.10.1330.10">
    <property type="entry name" value="Dockerin domain"/>
    <property type="match status" value="1"/>
</dbReference>
<dbReference type="OrthoDB" id="8660908at2"/>
<dbReference type="PROSITE" id="PS00018">
    <property type="entry name" value="EF_HAND_1"/>
    <property type="match status" value="1"/>
</dbReference>
<evidence type="ECO:0000313" key="1">
    <source>
        <dbReference type="EMBL" id="AQQ09892.1"/>
    </source>
</evidence>
<dbReference type="SUPFAM" id="SSF63446">
    <property type="entry name" value="Type I dockerin domain"/>
    <property type="match status" value="1"/>
</dbReference>
<dbReference type="STRING" id="1940790.L21SP3_01713"/>
<organism evidence="1 2">
    <name type="scientific">Sedimentisphaera cyanobacteriorum</name>
    <dbReference type="NCBI Taxonomy" id="1940790"/>
    <lineage>
        <taxon>Bacteria</taxon>
        <taxon>Pseudomonadati</taxon>
        <taxon>Planctomycetota</taxon>
        <taxon>Phycisphaerae</taxon>
        <taxon>Sedimentisphaerales</taxon>
        <taxon>Sedimentisphaeraceae</taxon>
        <taxon>Sedimentisphaera</taxon>
    </lineage>
</organism>
<reference evidence="2" key="1">
    <citation type="submission" date="2017-02" db="EMBL/GenBank/DDBJ databases">
        <title>Comparative genomics and description of representatives of a novel lineage of planctomycetes thriving in anoxic sediments.</title>
        <authorList>
            <person name="Spring S."/>
            <person name="Bunk B."/>
            <person name="Sproer C."/>
            <person name="Klenk H.-P."/>
        </authorList>
    </citation>
    <scope>NUCLEOTIDE SEQUENCE [LARGE SCALE GENOMIC DNA]</scope>
    <source>
        <strain evidence="2">L21-RPul-D3</strain>
    </source>
</reference>
<dbReference type="InterPro" id="IPR018247">
    <property type="entry name" value="EF_Hand_1_Ca_BS"/>
</dbReference>
<evidence type="ECO:0000313" key="2">
    <source>
        <dbReference type="Proteomes" id="UP000188273"/>
    </source>
</evidence>
<accession>A0A1Q2HR47</accession>
<dbReference type="Proteomes" id="UP000188273">
    <property type="component" value="Chromosome"/>
</dbReference>
<keyword evidence="2" id="KW-1185">Reference proteome</keyword>
<dbReference type="RefSeq" id="WP_077540611.1">
    <property type="nucleotide sequence ID" value="NZ_CP019633.1"/>
</dbReference>
<sequence length="196" mass="21489">MGGVRFIGSNAIGSRLGNIYFDLQKPYGSSVSPSHYKIVYVNYDSWPYPIIGNFVNGGTYTLTYNINWQQKTSSLNIQGTGGIDITVNAQNGLSGINRDNFEGVELYGHSIPESAGNYRVLYDDIIIGKEPEGLVGDFNSDGVVDYEDFAVFAVCWLSELGGLNWNSACNLDIDGDSAEKIDIADLLIFSEKWIGE</sequence>
<name>A0A1Q2HR47_9BACT</name>
<dbReference type="GO" id="GO:0000272">
    <property type="term" value="P:polysaccharide catabolic process"/>
    <property type="evidence" value="ECO:0007669"/>
    <property type="project" value="InterPro"/>
</dbReference>
<dbReference type="KEGG" id="pbu:L21SP3_01713"/>
<dbReference type="InterPro" id="IPR036439">
    <property type="entry name" value="Dockerin_dom_sf"/>
</dbReference>
<proteinExistence type="predicted"/>
<dbReference type="EMBL" id="CP019633">
    <property type="protein sequence ID" value="AQQ09892.1"/>
    <property type="molecule type" value="Genomic_DNA"/>
</dbReference>
<evidence type="ECO:0008006" key="3">
    <source>
        <dbReference type="Google" id="ProtNLM"/>
    </source>
</evidence>
<protein>
    <recommendedName>
        <fullName evidence="3">Dockerin domain-containing protein</fullName>
    </recommendedName>
</protein>
<dbReference type="AlphaFoldDB" id="A0A1Q2HR47"/>